<feature type="region of interest" description="Disordered" evidence="1">
    <location>
        <begin position="1125"/>
        <end position="1169"/>
    </location>
</feature>
<keyword evidence="4" id="KW-1185">Reference proteome</keyword>
<feature type="region of interest" description="Disordered" evidence="1">
    <location>
        <begin position="1043"/>
        <end position="1064"/>
    </location>
</feature>
<organism evidence="2">
    <name type="scientific">Anopheles darlingi</name>
    <name type="common">Mosquito</name>
    <dbReference type="NCBI Taxonomy" id="43151"/>
    <lineage>
        <taxon>Eukaryota</taxon>
        <taxon>Metazoa</taxon>
        <taxon>Ecdysozoa</taxon>
        <taxon>Arthropoda</taxon>
        <taxon>Hexapoda</taxon>
        <taxon>Insecta</taxon>
        <taxon>Pterygota</taxon>
        <taxon>Neoptera</taxon>
        <taxon>Endopterygota</taxon>
        <taxon>Diptera</taxon>
        <taxon>Nematocera</taxon>
        <taxon>Culicoidea</taxon>
        <taxon>Culicidae</taxon>
        <taxon>Anophelinae</taxon>
        <taxon>Anopheles</taxon>
    </lineage>
</organism>
<accession>W5JKP7</accession>
<feature type="region of interest" description="Disordered" evidence="1">
    <location>
        <begin position="1"/>
        <end position="95"/>
    </location>
</feature>
<dbReference type="EnsemblMetazoa" id="ADAC003528-RA">
    <property type="protein sequence ID" value="ADAC003528-PA"/>
    <property type="gene ID" value="ADAC003528"/>
</dbReference>
<name>W5JKP7_ANODA</name>
<dbReference type="eggNOG" id="ENOG502TED3">
    <property type="taxonomic scope" value="Eukaryota"/>
</dbReference>
<feature type="compositionally biased region" description="Basic residues" evidence="1">
    <location>
        <begin position="73"/>
        <end position="82"/>
    </location>
</feature>
<dbReference type="AlphaFoldDB" id="W5JKP7"/>
<dbReference type="VEuPathDB" id="VectorBase:ADAR2_007762"/>
<feature type="region of interest" description="Disordered" evidence="1">
    <location>
        <begin position="590"/>
        <end position="629"/>
    </location>
</feature>
<dbReference type="EMBL" id="ADMH02000898">
    <property type="protein sequence ID" value="ETN64716.1"/>
    <property type="molecule type" value="Genomic_DNA"/>
</dbReference>
<proteinExistence type="predicted"/>
<evidence type="ECO:0000313" key="2">
    <source>
        <dbReference type="EMBL" id="ETN64716.1"/>
    </source>
</evidence>
<reference evidence="3" key="4">
    <citation type="submission" date="2015-06" db="UniProtKB">
        <authorList>
            <consortium name="EnsemblMetazoa"/>
        </authorList>
    </citation>
    <scope>IDENTIFICATION</scope>
</reference>
<feature type="region of interest" description="Disordered" evidence="1">
    <location>
        <begin position="474"/>
        <end position="497"/>
    </location>
</feature>
<evidence type="ECO:0000313" key="4">
    <source>
        <dbReference type="Proteomes" id="UP000000673"/>
    </source>
</evidence>
<sequence length="1195" mass="132621">MAPSGENTPNFRKSLRKATPNEKYRQFVTQTQTRRRRTKPENSENDSRQVNLVPETDDATGCASPVREDRHSNVTRRTKPGRGRSVPASKKDVSGLKQSFGLKDCVIVLTDICKDISRPEAERQQQQVPANQNTRTGQALGKTVPNPRTKRKQLDTPIPASVSPAKQSIEESVVEVPLDPPVESVPPVPEQMITLTTIEPDATQRKRRATKANNPFAVLIVSVKRLAPALSQKALQTLHNPEQLTETIRELEATQRQSVRETNRFSSTTILGKQSIPGPIPEKKPRITFAKSPKIIVTACPPEESTVPQDGAVAAPPITESKLFVKPQRSANRRKEFGLTGTALPLLLEDEDEENDVYEFLSSSQTVETKGKEKKSKRPKTAPPAKGIKKKAGPKGAPPAAKPSVRMKREPTKQNRGKPKNPFGCNTKDIAKLVKKIGGGPVKTDHQPVDYVVNLDIEDFFHEPFRAGRSDDVQLQDEDPYEPPIRAPSPKRATNPTLERLKNPATLPLPFTSTPAATNNIRSNGASLLSPANAVSPLNVGSPWRLQEDHIVPPSRYVPRNREMLPSYDSHESHVPLPPPAIANVTERRKTDPKALPPEGAMNGTVGTTPQQPPRKTLAQKPVSPEEVLSEENFREVERMYNELKATSAMSEKLIGVMRKYKSKMRQPAGSSTDDAHCRQYEGNMREACSKLRQWYTRSMQSFNRSMHIINQIQRSVTVVERAAACPSPLSHAQQQTVENFNQSTDHFRSMLDELRDAMNDSNDENRTPPGGQPVPIGAPSSRSTAPANKGTKDVIVIPDRAHITTRNPLKSLNFVPLPQHNSPLMSPLAKPIPASPVPLRRGLQFDQTPTTDTIDGNRSRVVAVRDKLIPNVERSPAKEASVIAITNDDVIIEDSCDEFVAETSFDDTPEAIENVPPPEGNHSVERNGSSTSAKDATGVDDLFGFAEESYEDVSEPQITLPMPLNISAATLKKRLNAVKELLPERPIFRERPLERTSGPTRLPTTARLLRSVFRSPEKRSTRTLHAFAASTPRVVETAPLQSDRAASNGTAAAGDHQPPNVSAIENNQPLEAENDDEIDQFLGSVVLFDEPQNTFDRSTLQRTYTRIPRRKRAKNIYLANLGLSDDEDGALSDDPHELSSDSDAEAKKKKQKQKKERRKARRKKPVEETKEFKQFVEEFNSMCEEVERFEVIIE</sequence>
<evidence type="ECO:0000313" key="3">
    <source>
        <dbReference type="EnsemblMetazoa" id="ADAC003528-PA"/>
    </source>
</evidence>
<feature type="region of interest" description="Disordered" evidence="1">
    <location>
        <begin position="259"/>
        <end position="285"/>
    </location>
</feature>
<reference evidence="2" key="3">
    <citation type="journal article" date="2013" name="Nucleic Acids Res.">
        <title>The genome of Anopheles darlingi, the main neotropical malaria vector.</title>
        <authorList>
            <person name="Marinotti O."/>
            <person name="Cerqueira G.C."/>
            <person name="de Almeida L.G."/>
            <person name="Ferro M.I."/>
            <person name="Loreto E.L."/>
            <person name="Zaha A."/>
            <person name="Teixeira S.M."/>
            <person name="Wespiser A.R."/>
            <person name="Almeida E Silva A."/>
            <person name="Schlindwein A.D."/>
            <person name="Pacheco A.C."/>
            <person name="Silva A.L."/>
            <person name="Graveley B.R."/>
            <person name="Walenz B.P."/>
            <person name="Lima Bde A."/>
            <person name="Ribeiro C.A."/>
            <person name="Nunes-Silva C.G."/>
            <person name="de Carvalho C.R."/>
            <person name="Soares C.M."/>
            <person name="de Menezes C.B."/>
            <person name="Matiolli C."/>
            <person name="Caffrey D."/>
            <person name="Araujo D.A."/>
            <person name="de Oliveira D.M."/>
            <person name="Golenbock D."/>
            <person name="Grisard E.C."/>
            <person name="Fantinatti-Garboggini F."/>
            <person name="de Carvalho F.M."/>
            <person name="Barcellos F.G."/>
            <person name="Prosdocimi F."/>
            <person name="May G."/>
            <person name="Azevedo Junior G.M."/>
            <person name="Guimaraes G.M."/>
            <person name="Goldman G.H."/>
            <person name="Padilha I.Q."/>
            <person name="Batista Jda S."/>
            <person name="Ferro J.A."/>
            <person name="Ribeiro J.M."/>
            <person name="Fietto J.L."/>
            <person name="Dabbas K.M."/>
            <person name="Cerdeira L."/>
            <person name="Agnez-Lima L.F."/>
            <person name="Brocchi M."/>
            <person name="de Carvalho M.O."/>
            <person name="Teixeira Mde M."/>
            <person name="Diniz Maia Mde M."/>
            <person name="Goldman M.H."/>
            <person name="Cruz Schneider M.P."/>
            <person name="Felipe M.S."/>
            <person name="Hungria M."/>
            <person name="Nicolas M.F."/>
            <person name="Pereira M."/>
            <person name="Montes M.A."/>
            <person name="Cantao M.E."/>
            <person name="Vincentz M."/>
            <person name="Rafael M.S."/>
            <person name="Silverman N."/>
            <person name="Stoco P.H."/>
            <person name="Souza R.C."/>
            <person name="Vicentini R."/>
            <person name="Gazzinelli R.T."/>
            <person name="Neves Rde O."/>
            <person name="Silva R."/>
            <person name="Astolfi-Filho S."/>
            <person name="Maciel T.E."/>
            <person name="Urmenyi T.P."/>
            <person name="Tadei W.P."/>
            <person name="Camargo E.P."/>
            <person name="de Vasconcelos A.T."/>
        </authorList>
    </citation>
    <scope>NUCLEOTIDE SEQUENCE</scope>
</reference>
<feature type="compositionally biased region" description="Basic residues" evidence="1">
    <location>
        <begin position="1148"/>
        <end position="1165"/>
    </location>
</feature>
<dbReference type="OMA" id="HESHVPL"/>
<evidence type="ECO:0000256" key="1">
    <source>
        <dbReference type="SAM" id="MobiDB-lite"/>
    </source>
</evidence>
<reference evidence="2 4" key="1">
    <citation type="journal article" date="2010" name="BMC Genomics">
        <title>Combination of measures distinguishes pre-miRNAs from other stem-loops in the genome of the newly sequenced Anopheles darlingi.</title>
        <authorList>
            <person name="Mendes N.D."/>
            <person name="Freitas A.T."/>
            <person name="Vasconcelos A.T."/>
            <person name="Sagot M.F."/>
        </authorList>
    </citation>
    <scope>NUCLEOTIDE SEQUENCE</scope>
</reference>
<dbReference type="HOGENOM" id="CLU_271397_0_0_1"/>
<feature type="region of interest" description="Disordered" evidence="1">
    <location>
        <begin position="759"/>
        <end position="794"/>
    </location>
</feature>
<feature type="region of interest" description="Disordered" evidence="1">
    <location>
        <begin position="120"/>
        <end position="172"/>
    </location>
</feature>
<dbReference type="Proteomes" id="UP000000673">
    <property type="component" value="Unassembled WGS sequence"/>
</dbReference>
<feature type="region of interest" description="Disordered" evidence="1">
    <location>
        <begin position="910"/>
        <end position="937"/>
    </location>
</feature>
<feature type="compositionally biased region" description="Polar residues" evidence="1">
    <location>
        <begin position="124"/>
        <end position="137"/>
    </location>
</feature>
<gene>
    <name evidence="2" type="ORF">AND_003528</name>
</gene>
<reference evidence="2" key="2">
    <citation type="submission" date="2010-05" db="EMBL/GenBank/DDBJ databases">
        <authorList>
            <person name="Almeida L.G."/>
            <person name="Nicolas M.F."/>
            <person name="Souza R.C."/>
            <person name="Vasconcelos A.T.R."/>
        </authorList>
    </citation>
    <scope>NUCLEOTIDE SEQUENCE</scope>
</reference>
<feature type="region of interest" description="Disordered" evidence="1">
    <location>
        <begin position="360"/>
        <end position="427"/>
    </location>
</feature>
<feature type="compositionally biased region" description="Polar residues" evidence="1">
    <location>
        <begin position="1"/>
        <end position="11"/>
    </location>
</feature>
<protein>
    <submittedName>
        <fullName evidence="2 3">Uncharacterized protein</fullName>
    </submittedName>
</protein>
<dbReference type="VEuPathDB" id="VectorBase:ADAC003528"/>